<dbReference type="AlphaFoldDB" id="A0A0R3T5S6"/>
<feature type="domain" description="Ras-associating" evidence="1">
    <location>
        <begin position="200"/>
        <end position="283"/>
    </location>
</feature>
<dbReference type="PANTHER" id="PTHR10398">
    <property type="entry name" value="AFADIN"/>
    <property type="match status" value="1"/>
</dbReference>
<dbReference type="GO" id="GO:0005912">
    <property type="term" value="C:adherens junction"/>
    <property type="evidence" value="ECO:0007669"/>
    <property type="project" value="TreeGrafter"/>
</dbReference>
<dbReference type="InterPro" id="IPR028842">
    <property type="entry name" value="Afadin"/>
</dbReference>
<dbReference type="Pfam" id="PF00788">
    <property type="entry name" value="RA"/>
    <property type="match status" value="2"/>
</dbReference>
<dbReference type="GO" id="GO:0007165">
    <property type="term" value="P:signal transduction"/>
    <property type="evidence" value="ECO:0007669"/>
    <property type="project" value="InterPro"/>
</dbReference>
<dbReference type="OrthoDB" id="6260541at2759"/>
<sequence length="318" mass="36686">MEEVRRDLLKLIDDWNASRLDLFHLSKPNEYLEFLGVMRFFFQDDEMKFQTKCLRVSSIMKTSEIIPLLLEKFYLISIHLDPQKCGLYEHFTNSERKLEPDEYPLLVQLNWTKLGQEGKFILKVDSPLSNRKSNDGCGPRLRKHGDEDIINFRNHDLTCDSRCDSPPNSTFTRMISDPEALMQKTRQEVLGSKLSQLALNGGTLKIYGELIDPSVPYKTLLLSTHDTVAQVIRKALDKYGLQFADPSAYCLVMRTRYANEIPGMEAHEEMLKEDFCPLKLLLSPEFSPEGIVTTFEVRDPLIKSYLRFCLAPTTFDSN</sequence>
<feature type="domain" description="Ras-associating" evidence="1">
    <location>
        <begin position="34"/>
        <end position="127"/>
    </location>
</feature>
<dbReference type="GO" id="GO:0032880">
    <property type="term" value="P:regulation of protein localization"/>
    <property type="evidence" value="ECO:0007669"/>
    <property type="project" value="TreeGrafter"/>
</dbReference>
<dbReference type="STRING" id="102285.A0A0R3T5S6"/>
<dbReference type="Proteomes" id="UP000278807">
    <property type="component" value="Unassembled WGS sequence"/>
</dbReference>
<dbReference type="GO" id="GO:0050839">
    <property type="term" value="F:cell adhesion molecule binding"/>
    <property type="evidence" value="ECO:0007669"/>
    <property type="project" value="TreeGrafter"/>
</dbReference>
<name>A0A0R3T5S6_RODNA</name>
<dbReference type="PROSITE" id="PS50200">
    <property type="entry name" value="RA"/>
    <property type="match status" value="2"/>
</dbReference>
<dbReference type="PANTHER" id="PTHR10398:SF2">
    <property type="entry name" value="AFADIN"/>
    <property type="match status" value="1"/>
</dbReference>
<evidence type="ECO:0000313" key="4">
    <source>
        <dbReference type="WBParaSite" id="HNAJ_0000241401-mRNA-1"/>
    </source>
</evidence>
<evidence type="ECO:0000313" key="3">
    <source>
        <dbReference type="Proteomes" id="UP000278807"/>
    </source>
</evidence>
<reference evidence="2 3" key="2">
    <citation type="submission" date="2018-11" db="EMBL/GenBank/DDBJ databases">
        <authorList>
            <consortium name="Pathogen Informatics"/>
        </authorList>
    </citation>
    <scope>NUCLEOTIDE SEQUENCE [LARGE SCALE GENOMIC DNA]</scope>
</reference>
<evidence type="ECO:0000313" key="2">
    <source>
        <dbReference type="EMBL" id="VDN98272.1"/>
    </source>
</evidence>
<reference evidence="4" key="1">
    <citation type="submission" date="2017-02" db="UniProtKB">
        <authorList>
            <consortium name="WormBaseParasite"/>
        </authorList>
    </citation>
    <scope>IDENTIFICATION</scope>
</reference>
<dbReference type="InterPro" id="IPR029071">
    <property type="entry name" value="Ubiquitin-like_domsf"/>
</dbReference>
<proteinExistence type="predicted"/>
<dbReference type="InterPro" id="IPR000159">
    <property type="entry name" value="RA_dom"/>
</dbReference>
<dbReference type="WBParaSite" id="HNAJ_0000241401-mRNA-1">
    <property type="protein sequence ID" value="HNAJ_0000241401-mRNA-1"/>
    <property type="gene ID" value="HNAJ_0000241401"/>
</dbReference>
<dbReference type="SUPFAM" id="SSF54236">
    <property type="entry name" value="Ubiquitin-like"/>
    <property type="match status" value="2"/>
</dbReference>
<organism evidence="4">
    <name type="scientific">Rodentolepis nana</name>
    <name type="common">Dwarf tapeworm</name>
    <name type="synonym">Hymenolepis nana</name>
    <dbReference type="NCBI Taxonomy" id="102285"/>
    <lineage>
        <taxon>Eukaryota</taxon>
        <taxon>Metazoa</taxon>
        <taxon>Spiralia</taxon>
        <taxon>Lophotrochozoa</taxon>
        <taxon>Platyhelminthes</taxon>
        <taxon>Cestoda</taxon>
        <taxon>Eucestoda</taxon>
        <taxon>Cyclophyllidea</taxon>
        <taxon>Hymenolepididae</taxon>
        <taxon>Rodentolepis</taxon>
    </lineage>
</organism>
<dbReference type="Gene3D" id="3.10.20.90">
    <property type="entry name" value="Phosphatidylinositol 3-kinase Catalytic Subunit, Chain A, domain 1"/>
    <property type="match status" value="2"/>
</dbReference>
<protein>
    <submittedName>
        <fullName evidence="4">Ras-associating domain-containing protein</fullName>
    </submittedName>
</protein>
<dbReference type="SMART" id="SM00314">
    <property type="entry name" value="RA"/>
    <property type="match status" value="2"/>
</dbReference>
<accession>A0A0R3T5S6</accession>
<gene>
    <name evidence="2" type="ORF">HNAJ_LOCUS2413</name>
</gene>
<dbReference type="EMBL" id="UZAE01001172">
    <property type="protein sequence ID" value="VDN98272.1"/>
    <property type="molecule type" value="Genomic_DNA"/>
</dbReference>
<evidence type="ECO:0000259" key="1">
    <source>
        <dbReference type="PROSITE" id="PS50200"/>
    </source>
</evidence>
<keyword evidence="3" id="KW-1185">Reference proteome</keyword>